<dbReference type="EMBL" id="FNVT01000001">
    <property type="protein sequence ID" value="SEF92850.1"/>
    <property type="molecule type" value="Genomic_DNA"/>
</dbReference>
<keyword evidence="3" id="KW-1185">Reference proteome</keyword>
<dbReference type="Proteomes" id="UP000236732">
    <property type="component" value="Unassembled WGS sequence"/>
</dbReference>
<proteinExistence type="predicted"/>
<dbReference type="AlphaFoldDB" id="A0A1H5W051"/>
<organism evidence="2 3">
    <name type="scientific">Nonomuraea solani</name>
    <dbReference type="NCBI Taxonomy" id="1144553"/>
    <lineage>
        <taxon>Bacteria</taxon>
        <taxon>Bacillati</taxon>
        <taxon>Actinomycetota</taxon>
        <taxon>Actinomycetes</taxon>
        <taxon>Streptosporangiales</taxon>
        <taxon>Streptosporangiaceae</taxon>
        <taxon>Nonomuraea</taxon>
    </lineage>
</organism>
<feature type="compositionally biased region" description="Low complexity" evidence="1">
    <location>
        <begin position="90"/>
        <end position="104"/>
    </location>
</feature>
<dbReference type="RefSeq" id="WP_103954516.1">
    <property type="nucleotide sequence ID" value="NZ_FNVT01000001.1"/>
</dbReference>
<sequence length="124" mass="13145">MVARVARVEAVACGSAHEAAWLERNLLEAAMPPWNRGQGGARLAVSGLLRAYPLAYTRDRLTAAGRDLASGRGVGPRDRERLAAAVAARPLSGPSSPGATPSSPRRSDNGRRTFRDRRSRGAGE</sequence>
<evidence type="ECO:0000313" key="2">
    <source>
        <dbReference type="EMBL" id="SEF92850.1"/>
    </source>
</evidence>
<accession>A0A1H5W051</accession>
<evidence type="ECO:0000256" key="1">
    <source>
        <dbReference type="SAM" id="MobiDB-lite"/>
    </source>
</evidence>
<evidence type="ECO:0000313" key="3">
    <source>
        <dbReference type="Proteomes" id="UP000236732"/>
    </source>
</evidence>
<name>A0A1H5W051_9ACTN</name>
<reference evidence="2 3" key="1">
    <citation type="submission" date="2016-10" db="EMBL/GenBank/DDBJ databases">
        <authorList>
            <person name="de Groot N.N."/>
        </authorList>
    </citation>
    <scope>NUCLEOTIDE SEQUENCE [LARGE SCALE GENOMIC DNA]</scope>
    <source>
        <strain evidence="2 3">CGMCC 4.7037</strain>
    </source>
</reference>
<protein>
    <submittedName>
        <fullName evidence="2">Excinuclease ABC subunit C</fullName>
    </submittedName>
</protein>
<feature type="region of interest" description="Disordered" evidence="1">
    <location>
        <begin position="86"/>
        <end position="124"/>
    </location>
</feature>
<gene>
    <name evidence="2" type="ORF">SAMN05444920_1011043</name>
</gene>
<dbReference type="OrthoDB" id="9804933at2"/>